<organism evidence="2 3">
    <name type="scientific">Ancylostoma caninum</name>
    <name type="common">Dog hookworm</name>
    <dbReference type="NCBI Taxonomy" id="29170"/>
    <lineage>
        <taxon>Eukaryota</taxon>
        <taxon>Metazoa</taxon>
        <taxon>Ecdysozoa</taxon>
        <taxon>Nematoda</taxon>
        <taxon>Chromadorea</taxon>
        <taxon>Rhabditida</taxon>
        <taxon>Rhabditina</taxon>
        <taxon>Rhabditomorpha</taxon>
        <taxon>Strongyloidea</taxon>
        <taxon>Ancylostomatidae</taxon>
        <taxon>Ancylostomatinae</taxon>
        <taxon>Ancylostoma</taxon>
    </lineage>
</organism>
<evidence type="ECO:0000256" key="1">
    <source>
        <dbReference type="SAM" id="Phobius"/>
    </source>
</evidence>
<keyword evidence="3" id="KW-1185">Reference proteome</keyword>
<keyword evidence="1" id="KW-1133">Transmembrane helix</keyword>
<keyword evidence="1" id="KW-0812">Transmembrane</keyword>
<comment type="caution">
    <text evidence="2">The sequence shown here is derived from an EMBL/GenBank/DDBJ whole genome shotgun (WGS) entry which is preliminary data.</text>
</comment>
<proteinExistence type="predicted"/>
<dbReference type="STRING" id="29170.A0A368EYU2"/>
<keyword evidence="1" id="KW-0472">Membrane</keyword>
<protein>
    <submittedName>
        <fullName evidence="2">Uncharacterized protein</fullName>
    </submittedName>
</protein>
<evidence type="ECO:0000313" key="2">
    <source>
        <dbReference type="EMBL" id="RCN23939.1"/>
    </source>
</evidence>
<name>A0A368EYU2_ANCCA</name>
<gene>
    <name evidence="2" type="ORF">ANCCAN_30372</name>
</gene>
<feature type="transmembrane region" description="Helical" evidence="1">
    <location>
        <begin position="42"/>
        <end position="61"/>
    </location>
</feature>
<accession>A0A368EYU2</accession>
<sequence length="67" mass="7312">MQDVLSGASDSILLGTNRIGNEEGAFVVHEDVARSYEYQSNGVGFASVQLILCIALLQLLTRITDWL</sequence>
<dbReference type="AlphaFoldDB" id="A0A368EYU2"/>
<dbReference type="OrthoDB" id="6250301at2759"/>
<reference evidence="2 3" key="1">
    <citation type="submission" date="2014-10" db="EMBL/GenBank/DDBJ databases">
        <title>Draft genome of the hookworm Ancylostoma caninum.</title>
        <authorList>
            <person name="Mitreva M."/>
        </authorList>
    </citation>
    <scope>NUCLEOTIDE SEQUENCE [LARGE SCALE GENOMIC DNA]</scope>
    <source>
        <strain evidence="2 3">Baltimore</strain>
    </source>
</reference>
<dbReference type="EMBL" id="JOJR01024603">
    <property type="protein sequence ID" value="RCN23939.1"/>
    <property type="molecule type" value="Genomic_DNA"/>
</dbReference>
<dbReference type="Proteomes" id="UP000252519">
    <property type="component" value="Unassembled WGS sequence"/>
</dbReference>
<evidence type="ECO:0000313" key="3">
    <source>
        <dbReference type="Proteomes" id="UP000252519"/>
    </source>
</evidence>